<dbReference type="EMBL" id="LDJX01000003">
    <property type="protein sequence ID" value="KPM32251.1"/>
    <property type="molecule type" value="Genomic_DNA"/>
</dbReference>
<comment type="caution">
    <text evidence="6">The sequence shown here is derived from an EMBL/GenBank/DDBJ whole genome shotgun (WGS) entry which is preliminary data.</text>
</comment>
<feature type="chain" id="PRO_5006134804" evidence="4">
    <location>
        <begin position="25"/>
        <end position="345"/>
    </location>
</feature>
<dbReference type="SUPFAM" id="SSF51445">
    <property type="entry name" value="(Trans)glycosidases"/>
    <property type="match status" value="1"/>
</dbReference>
<evidence type="ECO:0000313" key="7">
    <source>
        <dbReference type="Proteomes" id="UP000050280"/>
    </source>
</evidence>
<dbReference type="PROSITE" id="PS51257">
    <property type="entry name" value="PROKAR_LIPOPROTEIN"/>
    <property type="match status" value="1"/>
</dbReference>
<dbReference type="PANTHER" id="PTHR34142">
    <property type="entry name" value="ENDO-BETA-1,4-GLUCANASE A"/>
    <property type="match status" value="1"/>
</dbReference>
<proteinExistence type="inferred from homology"/>
<evidence type="ECO:0000256" key="1">
    <source>
        <dbReference type="ARBA" id="ARBA00022801"/>
    </source>
</evidence>
<accession>A0A0P7AFW1</accession>
<evidence type="ECO:0000313" key="6">
    <source>
        <dbReference type="EMBL" id="KPM32251.1"/>
    </source>
</evidence>
<dbReference type="STRING" id="1300341.I595_1901"/>
<dbReference type="RefSeq" id="WP_245628253.1">
    <property type="nucleotide sequence ID" value="NZ_LDJX01000003.1"/>
</dbReference>
<evidence type="ECO:0000259" key="5">
    <source>
        <dbReference type="Pfam" id="PF00150"/>
    </source>
</evidence>
<organism evidence="6 7">
    <name type="scientific">Croceitalea dokdonensis DOKDO 023</name>
    <dbReference type="NCBI Taxonomy" id="1300341"/>
    <lineage>
        <taxon>Bacteria</taxon>
        <taxon>Pseudomonadati</taxon>
        <taxon>Bacteroidota</taxon>
        <taxon>Flavobacteriia</taxon>
        <taxon>Flavobacteriales</taxon>
        <taxon>Flavobacteriaceae</taxon>
        <taxon>Croceitalea</taxon>
    </lineage>
</organism>
<evidence type="ECO:0000256" key="2">
    <source>
        <dbReference type="ARBA" id="ARBA00023295"/>
    </source>
</evidence>
<reference evidence="6 7" key="1">
    <citation type="submission" date="2015-09" db="EMBL/GenBank/DDBJ databases">
        <title>Genome sequence of the marine flavobacterium Croceitalea dokdonensis DOKDO 023 that contains proton- and sodium-pumping rhodopsins.</title>
        <authorList>
            <person name="Kwon S.-K."/>
            <person name="Lee H.K."/>
            <person name="Kwak M.-J."/>
            <person name="Kim J.F."/>
        </authorList>
    </citation>
    <scope>NUCLEOTIDE SEQUENCE [LARGE SCALE GENOMIC DNA]</scope>
    <source>
        <strain evidence="6 7">DOKDO 023</strain>
    </source>
</reference>
<dbReference type="Pfam" id="PF00150">
    <property type="entry name" value="Cellulase"/>
    <property type="match status" value="1"/>
</dbReference>
<sequence>MSYRLKRCAHIVLLLMLVGCGANDDEINEAISNQSLGYMVQDGQLLKNGKPFAPKGVNALNTFGIDNSGLMATWNIGIVREFIGNLREQPIEGPAIQDSRGVFLHSLNNIVKQHRSEGRTVILCPFGWVDNSGERQLFTGLNPSEQDFFEAYKIKMAAIADYFKGQDDVWLQVWNEPYSFGNGNNYSHQLWYKDHVEMINNLRNVEGFDNIILIAGNEQGQGEQVLLEKGKDLLEHDSQIVFDLHAYGKWHENATQASITRRLTALQDAELPIIFGEVGVITEGAPLSNATNFLEACKVNRVGALAWLWNKNTMDQNALLTNDGLPNDTNNNDWGTTFKTFLLSD</sequence>
<evidence type="ECO:0000256" key="3">
    <source>
        <dbReference type="RuleBase" id="RU361153"/>
    </source>
</evidence>
<feature type="signal peptide" evidence="4">
    <location>
        <begin position="1"/>
        <end position="24"/>
    </location>
</feature>
<keyword evidence="7" id="KW-1185">Reference proteome</keyword>
<name>A0A0P7AFW1_9FLAO</name>
<dbReference type="InterPro" id="IPR001547">
    <property type="entry name" value="Glyco_hydro_5"/>
</dbReference>
<keyword evidence="4" id="KW-0732">Signal</keyword>
<protein>
    <submittedName>
        <fullName evidence="6">Glycoside hydrolase family protein</fullName>
    </submittedName>
</protein>
<dbReference type="Proteomes" id="UP000050280">
    <property type="component" value="Unassembled WGS sequence"/>
</dbReference>
<feature type="domain" description="Glycoside hydrolase family 5" evidence="5">
    <location>
        <begin position="102"/>
        <end position="312"/>
    </location>
</feature>
<dbReference type="InterPro" id="IPR017853">
    <property type="entry name" value="GH"/>
</dbReference>
<dbReference type="AlphaFoldDB" id="A0A0P7AFW1"/>
<dbReference type="Gene3D" id="3.20.20.80">
    <property type="entry name" value="Glycosidases"/>
    <property type="match status" value="1"/>
</dbReference>
<dbReference type="PANTHER" id="PTHR34142:SF1">
    <property type="entry name" value="GLYCOSIDE HYDROLASE FAMILY 5 DOMAIN-CONTAINING PROTEIN"/>
    <property type="match status" value="1"/>
</dbReference>
<keyword evidence="2 3" id="KW-0326">Glycosidase</keyword>
<gene>
    <name evidence="6" type="ORF">I595_1901</name>
</gene>
<dbReference type="GO" id="GO:0004553">
    <property type="term" value="F:hydrolase activity, hydrolyzing O-glycosyl compounds"/>
    <property type="evidence" value="ECO:0007669"/>
    <property type="project" value="InterPro"/>
</dbReference>
<keyword evidence="1 3" id="KW-0378">Hydrolase</keyword>
<evidence type="ECO:0000256" key="4">
    <source>
        <dbReference type="SAM" id="SignalP"/>
    </source>
</evidence>
<dbReference type="GO" id="GO:0009251">
    <property type="term" value="P:glucan catabolic process"/>
    <property type="evidence" value="ECO:0007669"/>
    <property type="project" value="TreeGrafter"/>
</dbReference>
<comment type="similarity">
    <text evidence="3">Belongs to the glycosyl hydrolase 5 (cellulase A) family.</text>
</comment>